<dbReference type="InterPro" id="IPR037185">
    <property type="entry name" value="EmrE-like"/>
</dbReference>
<feature type="domain" description="EamA" evidence="7">
    <location>
        <begin position="9"/>
        <end position="140"/>
    </location>
</feature>
<evidence type="ECO:0000256" key="6">
    <source>
        <dbReference type="SAM" id="Phobius"/>
    </source>
</evidence>
<evidence type="ECO:0000313" key="9">
    <source>
        <dbReference type="Proteomes" id="UP001138768"/>
    </source>
</evidence>
<feature type="transmembrane region" description="Helical" evidence="6">
    <location>
        <begin position="39"/>
        <end position="60"/>
    </location>
</feature>
<dbReference type="PANTHER" id="PTHR32322:SF2">
    <property type="entry name" value="EAMA DOMAIN-CONTAINING PROTEIN"/>
    <property type="match status" value="1"/>
</dbReference>
<accession>A0A9X1B253</accession>
<feature type="transmembrane region" description="Helical" evidence="6">
    <location>
        <begin position="6"/>
        <end position="27"/>
    </location>
</feature>
<dbReference type="InterPro" id="IPR050638">
    <property type="entry name" value="AA-Vitamin_Transporters"/>
</dbReference>
<gene>
    <name evidence="8" type="ORF">CKO42_00715</name>
</gene>
<keyword evidence="5 6" id="KW-0472">Membrane</keyword>
<feature type="transmembrane region" description="Helical" evidence="6">
    <location>
        <begin position="189"/>
        <end position="209"/>
    </location>
</feature>
<feature type="domain" description="EamA" evidence="7">
    <location>
        <begin position="161"/>
        <end position="298"/>
    </location>
</feature>
<feature type="transmembrane region" description="Helical" evidence="6">
    <location>
        <begin position="123"/>
        <end position="142"/>
    </location>
</feature>
<feature type="transmembrane region" description="Helical" evidence="6">
    <location>
        <begin position="163"/>
        <end position="183"/>
    </location>
</feature>
<dbReference type="GO" id="GO:0016020">
    <property type="term" value="C:membrane"/>
    <property type="evidence" value="ECO:0007669"/>
    <property type="project" value="UniProtKB-SubCell"/>
</dbReference>
<proteinExistence type="inferred from homology"/>
<keyword evidence="9" id="KW-1185">Reference proteome</keyword>
<organism evidence="8 9">
    <name type="scientific">Lamprobacter modestohalophilus</name>
    <dbReference type="NCBI Taxonomy" id="1064514"/>
    <lineage>
        <taxon>Bacteria</taxon>
        <taxon>Pseudomonadati</taxon>
        <taxon>Pseudomonadota</taxon>
        <taxon>Gammaproteobacteria</taxon>
        <taxon>Chromatiales</taxon>
        <taxon>Chromatiaceae</taxon>
        <taxon>Lamprobacter</taxon>
    </lineage>
</organism>
<evidence type="ECO:0000313" key="8">
    <source>
        <dbReference type="EMBL" id="MBK1616993.1"/>
    </source>
</evidence>
<dbReference type="InterPro" id="IPR000620">
    <property type="entry name" value="EamA_dom"/>
</dbReference>
<sequence length="300" mass="32903">MDLSAYAHLWILFSLLSAFFHASRLAVTKHLSLTLSVRALTLYVNLASLLVTLPLIVWYHDFPFEDRIYLQVVLLGGLISGLGGWSLNVAIHRSEVSLVGPILTLTPAFVIIIEWLLTGALPGALGFLGIGLLVIGSYILALSHEQEDWHRPLLRLVTNPGSAFTLTAAACFATASTLGRIGIERSDPLSFAVMVAIINPIVLFTLFSVQDRRFYREVLPPQLARQARPLLLLGVLFALMRIADQIALSMTLASYAMAVKRTAGMFSVLIGRWYFGEGRTRAKLVGSAVMLIGLFLLTQL</sequence>
<keyword evidence="3 6" id="KW-0812">Transmembrane</keyword>
<comment type="subcellular location">
    <subcellularLocation>
        <location evidence="1">Membrane</location>
        <topology evidence="1">Multi-pass membrane protein</topology>
    </subcellularLocation>
</comment>
<evidence type="ECO:0000256" key="1">
    <source>
        <dbReference type="ARBA" id="ARBA00004141"/>
    </source>
</evidence>
<dbReference type="PANTHER" id="PTHR32322">
    <property type="entry name" value="INNER MEMBRANE TRANSPORTER"/>
    <property type="match status" value="1"/>
</dbReference>
<keyword evidence="4 6" id="KW-1133">Transmembrane helix</keyword>
<evidence type="ECO:0000256" key="3">
    <source>
        <dbReference type="ARBA" id="ARBA00022692"/>
    </source>
</evidence>
<dbReference type="RefSeq" id="WP_200236655.1">
    <property type="nucleotide sequence ID" value="NZ_NRRY01000001.1"/>
</dbReference>
<feature type="transmembrane region" description="Helical" evidence="6">
    <location>
        <begin position="230"/>
        <end position="248"/>
    </location>
</feature>
<feature type="transmembrane region" description="Helical" evidence="6">
    <location>
        <begin position="98"/>
        <end position="117"/>
    </location>
</feature>
<evidence type="ECO:0000256" key="4">
    <source>
        <dbReference type="ARBA" id="ARBA00022989"/>
    </source>
</evidence>
<dbReference type="Pfam" id="PF00892">
    <property type="entry name" value="EamA"/>
    <property type="match status" value="2"/>
</dbReference>
<dbReference type="EMBL" id="NRRY01000001">
    <property type="protein sequence ID" value="MBK1616993.1"/>
    <property type="molecule type" value="Genomic_DNA"/>
</dbReference>
<evidence type="ECO:0000259" key="7">
    <source>
        <dbReference type="Pfam" id="PF00892"/>
    </source>
</evidence>
<feature type="transmembrane region" description="Helical" evidence="6">
    <location>
        <begin position="72"/>
        <end position="91"/>
    </location>
</feature>
<dbReference type="Proteomes" id="UP001138768">
    <property type="component" value="Unassembled WGS sequence"/>
</dbReference>
<name>A0A9X1B253_9GAMM</name>
<reference evidence="8 9" key="1">
    <citation type="journal article" date="2020" name="Microorganisms">
        <title>Osmotic Adaptation and Compatible Solute Biosynthesis of Phototrophic Bacteria as Revealed from Genome Analyses.</title>
        <authorList>
            <person name="Imhoff J.F."/>
            <person name="Rahn T."/>
            <person name="Kunzel S."/>
            <person name="Keller A."/>
            <person name="Neulinger S.C."/>
        </authorList>
    </citation>
    <scope>NUCLEOTIDE SEQUENCE [LARGE SCALE GENOMIC DNA]</scope>
    <source>
        <strain evidence="8 9">DSM 25653</strain>
    </source>
</reference>
<comment type="similarity">
    <text evidence="2">Belongs to the EamA transporter family.</text>
</comment>
<protein>
    <submittedName>
        <fullName evidence="8">EamA family transporter</fullName>
    </submittedName>
</protein>
<dbReference type="AlphaFoldDB" id="A0A9X1B253"/>
<evidence type="ECO:0000256" key="5">
    <source>
        <dbReference type="ARBA" id="ARBA00023136"/>
    </source>
</evidence>
<comment type="caution">
    <text evidence="8">The sequence shown here is derived from an EMBL/GenBank/DDBJ whole genome shotgun (WGS) entry which is preliminary data.</text>
</comment>
<dbReference type="SUPFAM" id="SSF103481">
    <property type="entry name" value="Multidrug resistance efflux transporter EmrE"/>
    <property type="match status" value="2"/>
</dbReference>
<evidence type="ECO:0000256" key="2">
    <source>
        <dbReference type="ARBA" id="ARBA00007362"/>
    </source>
</evidence>